<dbReference type="CDD" id="cd24049">
    <property type="entry name" value="ASKHA_NBD_PilM"/>
    <property type="match status" value="1"/>
</dbReference>
<dbReference type="Pfam" id="PF11104">
    <property type="entry name" value="PilM_2"/>
    <property type="match status" value="1"/>
</dbReference>
<dbReference type="NCBIfam" id="TIGR01175">
    <property type="entry name" value="pilM"/>
    <property type="match status" value="1"/>
</dbReference>
<organism evidence="1 2">
    <name type="scientific">Carboxydichorda subterranea</name>
    <dbReference type="NCBI Taxonomy" id="3109565"/>
    <lineage>
        <taxon>Bacteria</taxon>
        <taxon>Bacillati</taxon>
        <taxon>Bacillota</taxon>
        <taxon>Limnochordia</taxon>
        <taxon>Limnochordales</taxon>
        <taxon>Geochordaceae</taxon>
        <taxon>Carboxydichorda</taxon>
    </lineage>
</organism>
<sequence>MAQLVVGIDLGHKEVKVAQLRRRRRSHRVERLLRIPVPAQAIAQGRIEARERLRDALRPAFGGLRLEQLHVVVAMKSPEFLVRTLTLPPMPPGELREAARWEMVDLLQLPREQADDLLVDCEVLEQPADGEARVGVVATRRPVVREVVQLLKELRLPPEVLEVNAFALERAVRRPGHVCYLDVGDAFTEVYVASDGRYELYRLLPMGLDRVTAALAEVLGTSREHAEAARQSEELGTLLERSGSHPALRRTVQALLDALAQTLEYVRTQGAQAAGPGDGAVDAIVLSGGGALQPGMAALLHEELGYPVETADPLQGLELDPRVGEAVGEGLAPLFAPAVGLALRGVEGP</sequence>
<dbReference type="SUPFAM" id="SSF53067">
    <property type="entry name" value="Actin-like ATPase domain"/>
    <property type="match status" value="2"/>
</dbReference>
<dbReference type="Gene3D" id="3.30.420.40">
    <property type="match status" value="2"/>
</dbReference>
<dbReference type="PANTHER" id="PTHR32432:SF3">
    <property type="entry name" value="ETHANOLAMINE UTILIZATION PROTEIN EUTJ"/>
    <property type="match status" value="1"/>
</dbReference>
<protein>
    <submittedName>
        <fullName evidence="1">Type IV pilus assembly protein PilM</fullName>
    </submittedName>
</protein>
<proteinExistence type="predicted"/>
<dbReference type="RefSeq" id="WP_324715625.1">
    <property type="nucleotide sequence ID" value="NZ_CP141615.1"/>
</dbReference>
<dbReference type="Proteomes" id="UP001332192">
    <property type="component" value="Chromosome"/>
</dbReference>
<evidence type="ECO:0000313" key="2">
    <source>
        <dbReference type="Proteomes" id="UP001332192"/>
    </source>
</evidence>
<dbReference type="InterPro" id="IPR005883">
    <property type="entry name" value="PilM"/>
</dbReference>
<gene>
    <name evidence="1" type="primary">pilM</name>
    <name evidence="1" type="ORF">U7230_09610</name>
</gene>
<keyword evidence="2" id="KW-1185">Reference proteome</keyword>
<evidence type="ECO:0000313" key="1">
    <source>
        <dbReference type="EMBL" id="WRP16353.1"/>
    </source>
</evidence>
<accession>A0ABZ1BUU0</accession>
<reference evidence="1 2" key="1">
    <citation type="journal article" date="2024" name="Front. Microbiol.">
        <title>Novel thermophilic genera Geochorda gen. nov. and Carboxydochorda gen. nov. from the deep terrestrial subsurface reveal the ecophysiological diversity in the class Limnochordia.</title>
        <authorList>
            <person name="Karnachuk O.V."/>
            <person name="Lukina A.P."/>
            <person name="Avakyan M.R."/>
            <person name="Kadnikov V.V."/>
            <person name="Begmatov S."/>
            <person name="Beletsky A.V."/>
            <person name="Vlasova K.G."/>
            <person name="Novikov A.A."/>
            <person name="Shcherbakova V.A."/>
            <person name="Mardanov A.V."/>
            <person name="Ravin N.V."/>
        </authorList>
    </citation>
    <scope>NUCLEOTIDE SEQUENCE [LARGE SCALE GENOMIC DNA]</scope>
    <source>
        <strain evidence="1 2">L945</strain>
    </source>
</reference>
<dbReference type="EMBL" id="CP141615">
    <property type="protein sequence ID" value="WRP16353.1"/>
    <property type="molecule type" value="Genomic_DNA"/>
</dbReference>
<name>A0ABZ1BUU0_9FIRM</name>
<dbReference type="InterPro" id="IPR050696">
    <property type="entry name" value="FtsA/MreB"/>
</dbReference>
<dbReference type="Gene3D" id="3.30.1490.300">
    <property type="match status" value="1"/>
</dbReference>
<dbReference type="PANTHER" id="PTHR32432">
    <property type="entry name" value="CELL DIVISION PROTEIN FTSA-RELATED"/>
    <property type="match status" value="1"/>
</dbReference>
<dbReference type="InterPro" id="IPR043129">
    <property type="entry name" value="ATPase_NBD"/>
</dbReference>
<dbReference type="PIRSF" id="PIRSF019169">
    <property type="entry name" value="PilM"/>
    <property type="match status" value="1"/>
</dbReference>